<dbReference type="GO" id="GO:0016787">
    <property type="term" value="F:hydrolase activity"/>
    <property type="evidence" value="ECO:0007669"/>
    <property type="project" value="UniProtKB-KW"/>
</dbReference>
<evidence type="ECO:0000313" key="9">
    <source>
        <dbReference type="EMBL" id="CAK7337536.1"/>
    </source>
</evidence>
<evidence type="ECO:0000256" key="6">
    <source>
        <dbReference type="ARBA" id="ARBA00022963"/>
    </source>
</evidence>
<dbReference type="AlphaFoldDB" id="A0AAV1RP55"/>
<keyword evidence="10" id="KW-1185">Reference proteome</keyword>
<keyword evidence="6" id="KW-0442">Lipid degradation</keyword>
<reference evidence="9 10" key="1">
    <citation type="submission" date="2024-01" db="EMBL/GenBank/DDBJ databases">
        <authorList>
            <person name="Waweru B."/>
        </authorList>
    </citation>
    <scope>NUCLEOTIDE SEQUENCE [LARGE SCALE GENOMIC DNA]</scope>
</reference>
<evidence type="ECO:0000256" key="7">
    <source>
        <dbReference type="ARBA" id="ARBA00023098"/>
    </source>
</evidence>
<keyword evidence="3" id="KW-0964">Secreted</keyword>
<evidence type="ECO:0000256" key="5">
    <source>
        <dbReference type="ARBA" id="ARBA00022801"/>
    </source>
</evidence>
<evidence type="ECO:0000256" key="8">
    <source>
        <dbReference type="SAM" id="SignalP"/>
    </source>
</evidence>
<comment type="caution">
    <text evidence="9">The sequence shown here is derived from an EMBL/GenBank/DDBJ whole genome shotgun (WGS) entry which is preliminary data.</text>
</comment>
<dbReference type="GO" id="GO:0016042">
    <property type="term" value="P:lipid catabolic process"/>
    <property type="evidence" value="ECO:0007669"/>
    <property type="project" value="UniProtKB-KW"/>
</dbReference>
<evidence type="ECO:0000256" key="1">
    <source>
        <dbReference type="ARBA" id="ARBA00004613"/>
    </source>
</evidence>
<gene>
    <name evidence="9" type="ORF">DCAF_LOCUS12571</name>
</gene>
<feature type="chain" id="PRO_5043370863" description="GDSL esterase/lipase" evidence="8">
    <location>
        <begin position="25"/>
        <end position="94"/>
    </location>
</feature>
<accession>A0AAV1RP55</accession>
<dbReference type="EMBL" id="CAWUPB010001087">
    <property type="protein sequence ID" value="CAK7337536.1"/>
    <property type="molecule type" value="Genomic_DNA"/>
</dbReference>
<comment type="subcellular location">
    <subcellularLocation>
        <location evidence="1">Secreted</location>
    </subcellularLocation>
</comment>
<dbReference type="InterPro" id="IPR036514">
    <property type="entry name" value="SGNH_hydro_sf"/>
</dbReference>
<feature type="signal peptide" evidence="8">
    <location>
        <begin position="1"/>
        <end position="24"/>
    </location>
</feature>
<keyword evidence="5" id="KW-0378">Hydrolase</keyword>
<evidence type="ECO:0000313" key="10">
    <source>
        <dbReference type="Proteomes" id="UP001314170"/>
    </source>
</evidence>
<name>A0AAV1RP55_9ROSI</name>
<evidence type="ECO:0000256" key="2">
    <source>
        <dbReference type="ARBA" id="ARBA00008668"/>
    </source>
</evidence>
<dbReference type="Proteomes" id="UP001314170">
    <property type="component" value="Unassembled WGS sequence"/>
</dbReference>
<organism evidence="9 10">
    <name type="scientific">Dovyalis caffra</name>
    <dbReference type="NCBI Taxonomy" id="77055"/>
    <lineage>
        <taxon>Eukaryota</taxon>
        <taxon>Viridiplantae</taxon>
        <taxon>Streptophyta</taxon>
        <taxon>Embryophyta</taxon>
        <taxon>Tracheophyta</taxon>
        <taxon>Spermatophyta</taxon>
        <taxon>Magnoliopsida</taxon>
        <taxon>eudicotyledons</taxon>
        <taxon>Gunneridae</taxon>
        <taxon>Pentapetalae</taxon>
        <taxon>rosids</taxon>
        <taxon>fabids</taxon>
        <taxon>Malpighiales</taxon>
        <taxon>Salicaceae</taxon>
        <taxon>Flacourtieae</taxon>
        <taxon>Dovyalis</taxon>
    </lineage>
</organism>
<dbReference type="GO" id="GO:0005576">
    <property type="term" value="C:extracellular region"/>
    <property type="evidence" value="ECO:0007669"/>
    <property type="project" value="UniProtKB-SubCell"/>
</dbReference>
<keyword evidence="4 8" id="KW-0732">Signal</keyword>
<evidence type="ECO:0000256" key="4">
    <source>
        <dbReference type="ARBA" id="ARBA00022729"/>
    </source>
</evidence>
<comment type="similarity">
    <text evidence="2">Belongs to the 'GDSL' lipolytic enzyme family.</text>
</comment>
<sequence length="94" mass="10365">MELKVLWVLSVVLLVSNWQHCTDGRPIPKVPCYFVFGDSLFDNGNNNNLNTPAKVNYLPYGIDFVNGATGRCSNGLNIADVIGSQFALHSYKTT</sequence>
<evidence type="ECO:0008006" key="11">
    <source>
        <dbReference type="Google" id="ProtNLM"/>
    </source>
</evidence>
<proteinExistence type="inferred from homology"/>
<evidence type="ECO:0000256" key="3">
    <source>
        <dbReference type="ARBA" id="ARBA00022525"/>
    </source>
</evidence>
<protein>
    <recommendedName>
        <fullName evidence="11">GDSL esterase/lipase</fullName>
    </recommendedName>
</protein>
<dbReference type="PANTHER" id="PTHR45650">
    <property type="entry name" value="GDSL-LIKE LIPASE/ACYLHYDROLASE-RELATED"/>
    <property type="match status" value="1"/>
</dbReference>
<dbReference type="PANTHER" id="PTHR45650:SF9">
    <property type="entry name" value="SGNH HYDROLASE-TYPE ESTERASE DOMAIN-CONTAINING PROTEIN"/>
    <property type="match status" value="1"/>
</dbReference>
<keyword evidence="7" id="KW-0443">Lipid metabolism</keyword>
<dbReference type="Gene3D" id="3.40.50.1110">
    <property type="entry name" value="SGNH hydrolase"/>
    <property type="match status" value="1"/>
</dbReference>
<dbReference type="InterPro" id="IPR051238">
    <property type="entry name" value="GDSL_esterase/lipase"/>
</dbReference>